<dbReference type="AlphaFoldDB" id="A0AA41Q3F7"/>
<name>A0AA41Q3F7_9ACTN</name>
<dbReference type="PANTHER" id="PTHR46696:SF1">
    <property type="entry name" value="CYTOCHROME P450 YJIB-RELATED"/>
    <property type="match status" value="1"/>
</dbReference>
<dbReference type="InterPro" id="IPR036396">
    <property type="entry name" value="Cyt_P450_sf"/>
</dbReference>
<dbReference type="Proteomes" id="UP001165378">
    <property type="component" value="Unassembled WGS sequence"/>
</dbReference>
<dbReference type="Gene3D" id="1.10.630.10">
    <property type="entry name" value="Cytochrome P450"/>
    <property type="match status" value="1"/>
</dbReference>
<protein>
    <submittedName>
        <fullName evidence="2">Cytochrome P450</fullName>
    </submittedName>
</protein>
<dbReference type="GO" id="GO:0016705">
    <property type="term" value="F:oxidoreductase activity, acting on paired donors, with incorporation or reduction of molecular oxygen"/>
    <property type="evidence" value="ECO:0007669"/>
    <property type="project" value="InterPro"/>
</dbReference>
<dbReference type="PROSITE" id="PS00086">
    <property type="entry name" value="CYTOCHROME_P450"/>
    <property type="match status" value="1"/>
</dbReference>
<reference evidence="2" key="1">
    <citation type="submission" date="2022-01" db="EMBL/GenBank/DDBJ databases">
        <title>Genome-Based Taxonomic Classification of the Phylum Actinobacteria.</title>
        <authorList>
            <person name="Gao Y."/>
        </authorList>
    </citation>
    <scope>NUCLEOTIDE SEQUENCE</scope>
    <source>
        <strain evidence="2">KLBMP 8922</strain>
    </source>
</reference>
<evidence type="ECO:0000313" key="2">
    <source>
        <dbReference type="EMBL" id="MCF2529704.1"/>
    </source>
</evidence>
<comment type="caution">
    <text evidence="2">The sequence shown here is derived from an EMBL/GenBank/DDBJ whole genome shotgun (WGS) entry which is preliminary data.</text>
</comment>
<organism evidence="2 3">
    <name type="scientific">Yinghuangia soli</name>
    <dbReference type="NCBI Taxonomy" id="2908204"/>
    <lineage>
        <taxon>Bacteria</taxon>
        <taxon>Bacillati</taxon>
        <taxon>Actinomycetota</taxon>
        <taxon>Actinomycetes</taxon>
        <taxon>Kitasatosporales</taxon>
        <taxon>Streptomycetaceae</taxon>
        <taxon>Yinghuangia</taxon>
    </lineage>
</organism>
<dbReference type="InterPro" id="IPR017972">
    <property type="entry name" value="Cyt_P450_CS"/>
</dbReference>
<dbReference type="PRINTS" id="PR00359">
    <property type="entry name" value="BP450"/>
</dbReference>
<sequence>MTTYSTHRPSLPRLFGESFGERPDEAYAQLRTAGPVAWAEIADGVYALVVTSHAAARELLADPEYTRDPGAWEALAHGTVPPSLAFMYGGGLHHADGTEHARLRQAVDDCLASVDLHEVRRTVRKLAGDMVDVFSPRGHADLMAEYADRVALQTLTTLLGLPPETAERIGLHAGALVAAAPDAASAAAELGQLLRDLVAAKRAHPGADLASWLLAHPAQLSDGEAEQQLAALVLLGAGPTAAWIGSTLHILLTDPEYAGELVGGAVTIRQAMDRTLSLRCPVANSSVHYARQPKFLCGVHVPAGTPVFVSHAATALDPMRPHRHETRDRSHLAWSAGPHRCPAQSLAVSIAETAIETVVDALWDLSAPVPAISGKPGPFQQCPVHVGVLFSPGNHRMAPPSGVA</sequence>
<keyword evidence="3" id="KW-1185">Reference proteome</keyword>
<evidence type="ECO:0000256" key="1">
    <source>
        <dbReference type="ARBA" id="ARBA00010617"/>
    </source>
</evidence>
<evidence type="ECO:0000313" key="3">
    <source>
        <dbReference type="Proteomes" id="UP001165378"/>
    </source>
</evidence>
<dbReference type="GO" id="GO:0004497">
    <property type="term" value="F:monooxygenase activity"/>
    <property type="evidence" value="ECO:0007669"/>
    <property type="project" value="InterPro"/>
</dbReference>
<dbReference type="RefSeq" id="WP_235054109.1">
    <property type="nucleotide sequence ID" value="NZ_JAKFHA010000012.1"/>
</dbReference>
<accession>A0AA41Q3F7</accession>
<dbReference type="EMBL" id="JAKFHA010000012">
    <property type="protein sequence ID" value="MCF2529704.1"/>
    <property type="molecule type" value="Genomic_DNA"/>
</dbReference>
<gene>
    <name evidence="2" type="ORF">LZ495_21115</name>
</gene>
<proteinExistence type="inferred from homology"/>
<comment type="similarity">
    <text evidence="1">Belongs to the cytochrome P450 family.</text>
</comment>
<dbReference type="GO" id="GO:0020037">
    <property type="term" value="F:heme binding"/>
    <property type="evidence" value="ECO:0007669"/>
    <property type="project" value="InterPro"/>
</dbReference>
<dbReference type="GO" id="GO:0005506">
    <property type="term" value="F:iron ion binding"/>
    <property type="evidence" value="ECO:0007669"/>
    <property type="project" value="InterPro"/>
</dbReference>
<dbReference type="PANTHER" id="PTHR46696">
    <property type="entry name" value="P450, PUTATIVE (EUROFUNG)-RELATED"/>
    <property type="match status" value="1"/>
</dbReference>
<dbReference type="InterPro" id="IPR002397">
    <property type="entry name" value="Cyt_P450_B"/>
</dbReference>
<dbReference type="SUPFAM" id="SSF48264">
    <property type="entry name" value="Cytochrome P450"/>
    <property type="match status" value="1"/>
</dbReference>